<dbReference type="GO" id="GO:0003677">
    <property type="term" value="F:DNA binding"/>
    <property type="evidence" value="ECO:0007669"/>
    <property type="project" value="InterPro"/>
</dbReference>
<dbReference type="AlphaFoldDB" id="A0A4Y8RV68"/>
<evidence type="ECO:0000313" key="4">
    <source>
        <dbReference type="Proteomes" id="UP000298179"/>
    </source>
</evidence>
<comment type="caution">
    <text evidence="3">The sequence shown here is derived from an EMBL/GenBank/DDBJ whole genome shotgun (WGS) entry which is preliminary data.</text>
</comment>
<keyword evidence="4" id="KW-1185">Reference proteome</keyword>
<feature type="region of interest" description="Disordered" evidence="1">
    <location>
        <begin position="77"/>
        <end position="98"/>
    </location>
</feature>
<sequence>MSAFTNHRTDLVVGQRLKELRLAAGLTQADIAFLLSSTVGQIDLYERGGARIGIGRLAELADCFGVAVWTFFERLGQNSQASAASRRPKGSRVTRQRDERVTTLVRKIMRQTTNRIAD</sequence>
<dbReference type="Proteomes" id="UP000298179">
    <property type="component" value="Unassembled WGS sequence"/>
</dbReference>
<feature type="domain" description="HTH cro/C1-type" evidence="2">
    <location>
        <begin position="17"/>
        <end position="71"/>
    </location>
</feature>
<dbReference type="SMART" id="SM00530">
    <property type="entry name" value="HTH_XRE"/>
    <property type="match status" value="1"/>
</dbReference>
<dbReference type="Gene3D" id="1.10.260.40">
    <property type="entry name" value="lambda repressor-like DNA-binding domains"/>
    <property type="match status" value="1"/>
</dbReference>
<proteinExistence type="predicted"/>
<dbReference type="Pfam" id="PF01381">
    <property type="entry name" value="HTH_3"/>
    <property type="match status" value="1"/>
</dbReference>
<protein>
    <submittedName>
        <fullName evidence="3">XRE family transcriptional regulator</fullName>
    </submittedName>
</protein>
<dbReference type="PROSITE" id="PS50943">
    <property type="entry name" value="HTH_CROC1"/>
    <property type="match status" value="1"/>
</dbReference>
<name>A0A4Y8RV68_9HYPH</name>
<gene>
    <name evidence="3" type="ORF">E3C22_04425</name>
</gene>
<dbReference type="InterPro" id="IPR010982">
    <property type="entry name" value="Lambda_DNA-bd_dom_sf"/>
</dbReference>
<dbReference type="EMBL" id="SOZD01000001">
    <property type="protein sequence ID" value="TFF27707.1"/>
    <property type="molecule type" value="Genomic_DNA"/>
</dbReference>
<organism evidence="3 4">
    <name type="scientific">Jiella endophytica</name>
    <dbReference type="NCBI Taxonomy" id="2558362"/>
    <lineage>
        <taxon>Bacteria</taxon>
        <taxon>Pseudomonadati</taxon>
        <taxon>Pseudomonadota</taxon>
        <taxon>Alphaproteobacteria</taxon>
        <taxon>Hyphomicrobiales</taxon>
        <taxon>Aurantimonadaceae</taxon>
        <taxon>Jiella</taxon>
    </lineage>
</organism>
<dbReference type="InterPro" id="IPR001387">
    <property type="entry name" value="Cro/C1-type_HTH"/>
</dbReference>
<evidence type="ECO:0000256" key="1">
    <source>
        <dbReference type="SAM" id="MobiDB-lite"/>
    </source>
</evidence>
<dbReference type="OrthoDB" id="9814751at2"/>
<evidence type="ECO:0000313" key="3">
    <source>
        <dbReference type="EMBL" id="TFF27707.1"/>
    </source>
</evidence>
<dbReference type="CDD" id="cd00093">
    <property type="entry name" value="HTH_XRE"/>
    <property type="match status" value="1"/>
</dbReference>
<dbReference type="RefSeq" id="WP_134760571.1">
    <property type="nucleotide sequence ID" value="NZ_SOZD01000001.1"/>
</dbReference>
<accession>A0A4Y8RV68</accession>
<reference evidence="3 4" key="1">
    <citation type="submission" date="2019-03" db="EMBL/GenBank/DDBJ databases">
        <title>Jiella endophytica sp. nov., a novel endophytic bacterium isolated from root of Ficus microcarpa Linn. f.</title>
        <authorList>
            <person name="Tuo L."/>
        </authorList>
    </citation>
    <scope>NUCLEOTIDE SEQUENCE [LARGE SCALE GENOMIC DNA]</scope>
    <source>
        <strain evidence="3 4">CBS5Q-3</strain>
    </source>
</reference>
<evidence type="ECO:0000259" key="2">
    <source>
        <dbReference type="PROSITE" id="PS50943"/>
    </source>
</evidence>
<dbReference type="SUPFAM" id="SSF47413">
    <property type="entry name" value="lambda repressor-like DNA-binding domains"/>
    <property type="match status" value="1"/>
</dbReference>